<feature type="signal peptide" evidence="3">
    <location>
        <begin position="1"/>
        <end position="22"/>
    </location>
</feature>
<evidence type="ECO:0000313" key="5">
    <source>
        <dbReference type="Proteomes" id="UP000076532"/>
    </source>
</evidence>
<evidence type="ECO:0008006" key="6">
    <source>
        <dbReference type="Google" id="ProtNLM"/>
    </source>
</evidence>
<dbReference type="AlphaFoldDB" id="A0A165X9Y5"/>
<evidence type="ECO:0000256" key="2">
    <source>
        <dbReference type="SAM" id="Phobius"/>
    </source>
</evidence>
<evidence type="ECO:0000256" key="1">
    <source>
        <dbReference type="SAM" id="MobiDB-lite"/>
    </source>
</evidence>
<dbReference type="Proteomes" id="UP000076532">
    <property type="component" value="Unassembled WGS sequence"/>
</dbReference>
<feature type="region of interest" description="Disordered" evidence="1">
    <location>
        <begin position="263"/>
        <end position="322"/>
    </location>
</feature>
<evidence type="ECO:0000256" key="3">
    <source>
        <dbReference type="SAM" id="SignalP"/>
    </source>
</evidence>
<feature type="compositionally biased region" description="Polar residues" evidence="1">
    <location>
        <begin position="285"/>
        <end position="313"/>
    </location>
</feature>
<keyword evidence="3" id="KW-0732">Signal</keyword>
<feature type="transmembrane region" description="Helical" evidence="2">
    <location>
        <begin position="203"/>
        <end position="229"/>
    </location>
</feature>
<dbReference type="OrthoDB" id="2576311at2759"/>
<name>A0A165X9Y5_9AGAM</name>
<dbReference type="EMBL" id="KV417723">
    <property type="protein sequence ID" value="KZP08344.1"/>
    <property type="molecule type" value="Genomic_DNA"/>
</dbReference>
<keyword evidence="2" id="KW-1133">Transmembrane helix</keyword>
<keyword evidence="2" id="KW-0812">Transmembrane</keyword>
<feature type="chain" id="PRO_5007868915" description="Mid2 domain-containing protein" evidence="3">
    <location>
        <begin position="23"/>
        <end position="322"/>
    </location>
</feature>
<keyword evidence="5" id="KW-1185">Reference proteome</keyword>
<sequence>MSLGCLLAIVAAIPSILLGVTAQHSEAVCLDQFDWMFNSYKQTPCLMAAFALNQCTSNNYDVPALPLNSYYDPMLIDATTCACTSVTYSLLAACGACQNNIWADWNTWKTNCTQSVENSLYPYNVPNGTEFPGWAYLDVTATGNTFNVAAASADRFAPISTQTSASTSSTSTMTYLAAVTASPAASAGYTSSPTTSAAKKPNMGAIAGGVICGLLGLGALAGLVIFFLLRRRRNQAAPTRQESFYPSEIGLYAPIYPGTGVASRPVSVDSQPRLQQPFRPYDPSDPSTYPQQAMTPSDVSTTNVPQMAQSRRSSGYLGHPEV</sequence>
<gene>
    <name evidence="4" type="ORF">FIBSPDRAFT_263950</name>
</gene>
<dbReference type="STRING" id="436010.A0A165X9Y5"/>
<keyword evidence="2" id="KW-0472">Membrane</keyword>
<accession>A0A165X9Y5</accession>
<protein>
    <recommendedName>
        <fullName evidence="6">Mid2 domain-containing protein</fullName>
    </recommendedName>
</protein>
<evidence type="ECO:0000313" key="4">
    <source>
        <dbReference type="EMBL" id="KZP08344.1"/>
    </source>
</evidence>
<organism evidence="4 5">
    <name type="scientific">Athelia psychrophila</name>
    <dbReference type="NCBI Taxonomy" id="1759441"/>
    <lineage>
        <taxon>Eukaryota</taxon>
        <taxon>Fungi</taxon>
        <taxon>Dikarya</taxon>
        <taxon>Basidiomycota</taxon>
        <taxon>Agaricomycotina</taxon>
        <taxon>Agaricomycetes</taxon>
        <taxon>Agaricomycetidae</taxon>
        <taxon>Atheliales</taxon>
        <taxon>Atheliaceae</taxon>
        <taxon>Athelia</taxon>
    </lineage>
</organism>
<reference evidence="4 5" key="1">
    <citation type="journal article" date="2016" name="Mol. Biol. Evol.">
        <title>Comparative Genomics of Early-Diverging Mushroom-Forming Fungi Provides Insights into the Origins of Lignocellulose Decay Capabilities.</title>
        <authorList>
            <person name="Nagy L.G."/>
            <person name="Riley R."/>
            <person name="Tritt A."/>
            <person name="Adam C."/>
            <person name="Daum C."/>
            <person name="Floudas D."/>
            <person name="Sun H."/>
            <person name="Yadav J.S."/>
            <person name="Pangilinan J."/>
            <person name="Larsson K.H."/>
            <person name="Matsuura K."/>
            <person name="Barry K."/>
            <person name="Labutti K."/>
            <person name="Kuo R."/>
            <person name="Ohm R.A."/>
            <person name="Bhattacharya S.S."/>
            <person name="Shirouzu T."/>
            <person name="Yoshinaga Y."/>
            <person name="Martin F.M."/>
            <person name="Grigoriev I.V."/>
            <person name="Hibbett D.S."/>
        </authorList>
    </citation>
    <scope>NUCLEOTIDE SEQUENCE [LARGE SCALE GENOMIC DNA]</scope>
    <source>
        <strain evidence="4 5">CBS 109695</strain>
    </source>
</reference>
<proteinExistence type="predicted"/>